<sequence length="568" mass="64414">MRYLLILLWGISIWSCKEVSKRDISTREPIGCATPVNDIAWYDTDNKPPLLQGLDVLDLPISTDNAEAKKYVEQGLVLAYGFNHAEAARSFYYASKLDPDCAMAYWGFALVLGPNINAVMEEANYNRAYTAIQKARALKHKTQAWEQGLIEALLQRYTPEPVIDRAQLDQNYAHAMKALFNQFPGNPHIGTMYAEALMDLHPWDLWLKDGQPQAWTPKILNVLEQVLAWDPRYPGAHHLYIHAVEASKQPEKGWNSAQMFDKDLVPGAGHLVHMPSHIYIRTGDYHLGTLANERAIATDNEYFTACHAQGIYPLAYFPHKHHFLAATAALEGAGEKALIAAQNVARYSNKQLMKQAGWGTLQHYYTIPYNIMVKFGKWDDILALENPYPNLPYIQAIRHYARGMAFWGKGNLNLAHKELAMLKSISEDSRLAEITIWDINTVQQLTQIASLILEAELMASNGNWEKAIRLLTQAIALEDALNYNEPPDWFFSVRHHLGAIQLDAGWFENAVETYTEDLKRLPKNGWALHGLKAAYRGLKDTEKERLIEEELAQVWAHADISLNSSRIK</sequence>
<dbReference type="SMART" id="SM00028">
    <property type="entry name" value="TPR"/>
    <property type="match status" value="3"/>
</dbReference>
<evidence type="ECO:0000313" key="2">
    <source>
        <dbReference type="Proteomes" id="UP000219559"/>
    </source>
</evidence>
<gene>
    <name evidence="1" type="ORF">B7P33_05210</name>
</gene>
<keyword evidence="2" id="KW-1185">Reference proteome</keyword>
<protein>
    <submittedName>
        <fullName evidence="1">Uncharacterized protein</fullName>
    </submittedName>
</protein>
<evidence type="ECO:0000313" key="1">
    <source>
        <dbReference type="EMBL" id="PCE66691.1"/>
    </source>
</evidence>
<dbReference type="RefSeq" id="WP_097442212.1">
    <property type="nucleotide sequence ID" value="NZ_NBWU01000001.1"/>
</dbReference>
<dbReference type="PANTHER" id="PTHR45588:SF1">
    <property type="entry name" value="WW DOMAIN-CONTAINING PROTEIN"/>
    <property type="match status" value="1"/>
</dbReference>
<accession>A0A2A4GE53</accession>
<dbReference type="SUPFAM" id="SSF48452">
    <property type="entry name" value="TPR-like"/>
    <property type="match status" value="1"/>
</dbReference>
<dbReference type="OrthoDB" id="9778494at2"/>
<comment type="caution">
    <text evidence="1">The sequence shown here is derived from an EMBL/GenBank/DDBJ whole genome shotgun (WGS) entry which is preliminary data.</text>
</comment>
<organism evidence="1 2">
    <name type="scientific">Sediminicola luteus</name>
    <dbReference type="NCBI Taxonomy" id="319238"/>
    <lineage>
        <taxon>Bacteria</taxon>
        <taxon>Pseudomonadati</taxon>
        <taxon>Bacteroidota</taxon>
        <taxon>Flavobacteriia</taxon>
        <taxon>Flavobacteriales</taxon>
        <taxon>Flavobacteriaceae</taxon>
        <taxon>Sediminicola</taxon>
    </lineage>
</organism>
<dbReference type="AlphaFoldDB" id="A0A2A4GE53"/>
<dbReference type="EMBL" id="NBWU01000001">
    <property type="protein sequence ID" value="PCE66691.1"/>
    <property type="molecule type" value="Genomic_DNA"/>
</dbReference>
<dbReference type="PANTHER" id="PTHR45588">
    <property type="entry name" value="TPR DOMAIN-CONTAINING PROTEIN"/>
    <property type="match status" value="1"/>
</dbReference>
<name>A0A2A4GE53_9FLAO</name>
<dbReference type="InterPro" id="IPR019734">
    <property type="entry name" value="TPR_rpt"/>
</dbReference>
<dbReference type="Gene3D" id="1.25.40.10">
    <property type="entry name" value="Tetratricopeptide repeat domain"/>
    <property type="match status" value="1"/>
</dbReference>
<dbReference type="InterPro" id="IPR011990">
    <property type="entry name" value="TPR-like_helical_dom_sf"/>
</dbReference>
<dbReference type="Proteomes" id="UP000219559">
    <property type="component" value="Unassembled WGS sequence"/>
</dbReference>
<proteinExistence type="predicted"/>
<reference evidence="1 2" key="1">
    <citation type="submission" date="2017-04" db="EMBL/GenBank/DDBJ databases">
        <title>A new member of the family Flavobacteriaceae isolated from ascidians.</title>
        <authorList>
            <person name="Chen L."/>
        </authorList>
    </citation>
    <scope>NUCLEOTIDE SEQUENCE [LARGE SCALE GENOMIC DNA]</scope>
    <source>
        <strain evidence="1 2">HQA918</strain>
    </source>
</reference>